<feature type="region of interest" description="Disordered" evidence="1">
    <location>
        <begin position="361"/>
        <end position="385"/>
    </location>
</feature>
<protein>
    <submittedName>
        <fullName evidence="2">Uncharacterized protein</fullName>
    </submittedName>
</protein>
<dbReference type="EMBL" id="LHXO01000004">
    <property type="protein sequence ID" value="KXA95798.1"/>
    <property type="molecule type" value="Genomic_DNA"/>
</dbReference>
<sequence>MNEERAKDQLEEKFGSVIFNKSPLDSKALLENSQYSDLETIEEDLDKVHETDESYTPEAKRLVIAMIHKTIAGELFLTEKLLSNVKTFRQNQLIGGYWRACEEREDRPDYENVSIEGEPQGQPDFETKNFFSHEAALNGNSPDFFLSGIAYTPKPLSIVSGNPQTGKKKASLMLANYGLQRGYFDKVATNIETDKFDTIKSVEELDTWLGQRGRRLFVLGGADRYLTPRDKGTPIYRRFMKLLKKARNTQNKIWLIAEERPAERQGPPKPLEEYQKEYENSEEAWKEDFVFLREFKDLSPELGDCLAMWIDTVGSSNNFEKEIAFGPQEETSGWDDEFLLGGYIPQYDAIGLEDFTPDFREDDPCDFFKEPPEEESEKESENSLSPLEVELYIAHEVEGKSFRQLEKERDLGRSAIHQRVQKVKKARGEEDNEE</sequence>
<accession>A0A133UNI1</accession>
<keyword evidence="3" id="KW-1185">Reference proteome</keyword>
<organism evidence="2 3">
    <name type="scientific">candidate division MSBL1 archaeon SCGC-AAA259E19</name>
    <dbReference type="NCBI Taxonomy" id="1698264"/>
    <lineage>
        <taxon>Archaea</taxon>
        <taxon>Methanobacteriati</taxon>
        <taxon>Methanobacteriota</taxon>
        <taxon>candidate division MSBL1</taxon>
    </lineage>
</organism>
<evidence type="ECO:0000256" key="1">
    <source>
        <dbReference type="SAM" id="MobiDB-lite"/>
    </source>
</evidence>
<gene>
    <name evidence="2" type="ORF">AKJ65_00585</name>
</gene>
<evidence type="ECO:0000313" key="3">
    <source>
        <dbReference type="Proteomes" id="UP000070284"/>
    </source>
</evidence>
<comment type="caution">
    <text evidence="2">The sequence shown here is derived from an EMBL/GenBank/DDBJ whole genome shotgun (WGS) entry which is preliminary data.</text>
</comment>
<evidence type="ECO:0000313" key="2">
    <source>
        <dbReference type="EMBL" id="KXA95798.1"/>
    </source>
</evidence>
<dbReference type="AlphaFoldDB" id="A0A133UNI1"/>
<proteinExistence type="predicted"/>
<reference evidence="2 3" key="1">
    <citation type="journal article" date="2016" name="Sci. Rep.">
        <title>Metabolic traits of an uncultured archaeal lineage -MSBL1- from brine pools of the Red Sea.</title>
        <authorList>
            <person name="Mwirichia R."/>
            <person name="Alam I."/>
            <person name="Rashid M."/>
            <person name="Vinu M."/>
            <person name="Ba-Alawi W."/>
            <person name="Anthony Kamau A."/>
            <person name="Kamanda Ngugi D."/>
            <person name="Goker M."/>
            <person name="Klenk H.P."/>
            <person name="Bajic V."/>
            <person name="Stingl U."/>
        </authorList>
    </citation>
    <scope>NUCLEOTIDE SEQUENCE [LARGE SCALE GENOMIC DNA]</scope>
    <source>
        <strain evidence="2">SCGC-AAA259E19</strain>
    </source>
</reference>
<name>A0A133UNI1_9EURY</name>
<dbReference type="Proteomes" id="UP000070284">
    <property type="component" value="Unassembled WGS sequence"/>
</dbReference>